<feature type="region of interest" description="Disordered" evidence="7">
    <location>
        <begin position="92"/>
        <end position="123"/>
    </location>
</feature>
<comment type="similarity">
    <text evidence="2">Belongs to the NOP14 family.</text>
</comment>
<gene>
    <name evidence="8" type="ORF">KHLLAP_LOCUS2273</name>
</gene>
<dbReference type="EMBL" id="CAUWAG010000003">
    <property type="protein sequence ID" value="CAJ2501805.1"/>
    <property type="molecule type" value="Genomic_DNA"/>
</dbReference>
<dbReference type="InterPro" id="IPR007276">
    <property type="entry name" value="Nop14"/>
</dbReference>
<comment type="function">
    <text evidence="6">Involved in nucleolar processing of pre-18S ribosomal RNA. Has a role in the nuclear export of 40S pre-ribosomal subunit to the cytoplasm.</text>
</comment>
<name>A0AAI8VCC2_9PEZI</name>
<accession>A0AAI8VCC2</accession>
<keyword evidence="5" id="KW-0539">Nucleus</keyword>
<keyword evidence="3" id="KW-0690">Ribosome biogenesis</keyword>
<dbReference type="Proteomes" id="UP001295740">
    <property type="component" value="Unassembled WGS sequence"/>
</dbReference>
<organism evidence="8 9">
    <name type="scientific">Anthostomella pinea</name>
    <dbReference type="NCBI Taxonomy" id="933095"/>
    <lineage>
        <taxon>Eukaryota</taxon>
        <taxon>Fungi</taxon>
        <taxon>Dikarya</taxon>
        <taxon>Ascomycota</taxon>
        <taxon>Pezizomycotina</taxon>
        <taxon>Sordariomycetes</taxon>
        <taxon>Xylariomycetidae</taxon>
        <taxon>Xylariales</taxon>
        <taxon>Xylariaceae</taxon>
        <taxon>Anthostomella</taxon>
    </lineage>
</organism>
<keyword evidence="9" id="KW-1185">Reference proteome</keyword>
<dbReference type="GO" id="GO:0030692">
    <property type="term" value="C:Noc4p-Nop14p complex"/>
    <property type="evidence" value="ECO:0007669"/>
    <property type="project" value="TreeGrafter"/>
</dbReference>
<dbReference type="GO" id="GO:0032040">
    <property type="term" value="C:small-subunit processome"/>
    <property type="evidence" value="ECO:0007669"/>
    <property type="project" value="InterPro"/>
</dbReference>
<evidence type="ECO:0000313" key="9">
    <source>
        <dbReference type="Proteomes" id="UP001295740"/>
    </source>
</evidence>
<comment type="caution">
    <text evidence="8">The sequence shown here is derived from an EMBL/GenBank/DDBJ whole genome shotgun (WGS) entry which is preliminary data.</text>
</comment>
<evidence type="ECO:0000313" key="8">
    <source>
        <dbReference type="EMBL" id="CAJ2501805.1"/>
    </source>
</evidence>
<protein>
    <submittedName>
        <fullName evidence="8">Uu.00g046580.m01.CDS01</fullName>
    </submittedName>
</protein>
<evidence type="ECO:0000256" key="1">
    <source>
        <dbReference type="ARBA" id="ARBA00004604"/>
    </source>
</evidence>
<dbReference type="PANTHER" id="PTHR23183:SF0">
    <property type="entry name" value="NUCLEOLAR PROTEIN 14"/>
    <property type="match status" value="1"/>
</dbReference>
<comment type="subcellular location">
    <subcellularLocation>
        <location evidence="1">Nucleus</location>
        <location evidence="1">Nucleolus</location>
    </subcellularLocation>
</comment>
<evidence type="ECO:0000256" key="2">
    <source>
        <dbReference type="ARBA" id="ARBA00007466"/>
    </source>
</evidence>
<feature type="compositionally biased region" description="Basic and acidic residues" evidence="7">
    <location>
        <begin position="162"/>
        <end position="173"/>
    </location>
</feature>
<evidence type="ECO:0000256" key="4">
    <source>
        <dbReference type="ARBA" id="ARBA00022552"/>
    </source>
</evidence>
<evidence type="ECO:0000256" key="7">
    <source>
        <dbReference type="SAM" id="MobiDB-lite"/>
    </source>
</evidence>
<feature type="region of interest" description="Disordered" evidence="7">
    <location>
        <begin position="162"/>
        <end position="182"/>
    </location>
</feature>
<evidence type="ECO:0000256" key="5">
    <source>
        <dbReference type="ARBA" id="ARBA00023242"/>
    </source>
</evidence>
<keyword evidence="4" id="KW-0698">rRNA processing</keyword>
<dbReference type="GO" id="GO:0030490">
    <property type="term" value="P:maturation of SSU-rRNA"/>
    <property type="evidence" value="ECO:0007669"/>
    <property type="project" value="TreeGrafter"/>
</dbReference>
<evidence type="ECO:0000256" key="3">
    <source>
        <dbReference type="ARBA" id="ARBA00022517"/>
    </source>
</evidence>
<reference evidence="8" key="1">
    <citation type="submission" date="2023-10" db="EMBL/GenBank/DDBJ databases">
        <authorList>
            <person name="Hackl T."/>
        </authorList>
    </citation>
    <scope>NUCLEOTIDE SEQUENCE</scope>
</reference>
<dbReference type="PANTHER" id="PTHR23183">
    <property type="entry name" value="NOP14"/>
    <property type="match status" value="1"/>
</dbReference>
<evidence type="ECO:0000256" key="6">
    <source>
        <dbReference type="ARBA" id="ARBA00024695"/>
    </source>
</evidence>
<sequence>MATTVQLVDSAADLYSGKVAFEESFRPVSKVLAHLATCKAELPAALNERIRKLQAKLDTMLRMARMARRPLELHHHRPLAIKTAIPKFEESYDPKKHYDGDRDRAELSKLKAEHKKERKGAMRELRKDASFMAREQLKVKKAKDAAYEKKYKRLVAEIQGEEGREANAYEREKQMRKRAGKK</sequence>
<dbReference type="Pfam" id="PF04147">
    <property type="entry name" value="Nop14"/>
    <property type="match status" value="1"/>
</dbReference>
<proteinExistence type="inferred from homology"/>
<dbReference type="AlphaFoldDB" id="A0AAI8VCC2"/>